<organism evidence="11 12">
    <name type="scientific">Reinekea marinisedimentorum</name>
    <dbReference type="NCBI Taxonomy" id="230495"/>
    <lineage>
        <taxon>Bacteria</taxon>
        <taxon>Pseudomonadati</taxon>
        <taxon>Pseudomonadota</taxon>
        <taxon>Gammaproteobacteria</taxon>
        <taxon>Oceanospirillales</taxon>
        <taxon>Saccharospirillaceae</taxon>
        <taxon>Reinekea</taxon>
    </lineage>
</organism>
<dbReference type="Pfam" id="PF00254">
    <property type="entry name" value="FKBP_C"/>
    <property type="match status" value="1"/>
</dbReference>
<dbReference type="EC" id="5.2.1.8" evidence="7"/>
<keyword evidence="5 6" id="KW-0413">Isomerase</keyword>
<comment type="caution">
    <text evidence="11">The sequence shown here is derived from an EMBL/GenBank/DDBJ whole genome shotgun (WGS) entry which is preliminary data.</text>
</comment>
<evidence type="ECO:0000259" key="10">
    <source>
        <dbReference type="PROSITE" id="PS50059"/>
    </source>
</evidence>
<name>A0A4R3I581_9GAMM</name>
<dbReference type="InterPro" id="IPR000774">
    <property type="entry name" value="PPIase_FKBP_N"/>
</dbReference>
<feature type="chain" id="PRO_5020403677" description="Peptidyl-prolyl cis-trans isomerase" evidence="9">
    <location>
        <begin position="26"/>
        <end position="240"/>
    </location>
</feature>
<keyword evidence="3 9" id="KW-0732">Signal</keyword>
<dbReference type="Proteomes" id="UP000295793">
    <property type="component" value="Unassembled WGS sequence"/>
</dbReference>
<feature type="coiled-coil region" evidence="8">
    <location>
        <begin position="87"/>
        <end position="116"/>
    </location>
</feature>
<feature type="domain" description="PPIase FKBP-type" evidence="10">
    <location>
        <begin position="154"/>
        <end position="240"/>
    </location>
</feature>
<gene>
    <name evidence="11" type="ORF">BCF53_108168</name>
</gene>
<dbReference type="GO" id="GO:0003755">
    <property type="term" value="F:peptidyl-prolyl cis-trans isomerase activity"/>
    <property type="evidence" value="ECO:0007669"/>
    <property type="project" value="UniProtKB-UniRule"/>
</dbReference>
<accession>A0A4R3I581</accession>
<protein>
    <recommendedName>
        <fullName evidence="7">Peptidyl-prolyl cis-trans isomerase</fullName>
        <ecNumber evidence="7">5.2.1.8</ecNumber>
    </recommendedName>
</protein>
<dbReference type="GO" id="GO:0006457">
    <property type="term" value="P:protein folding"/>
    <property type="evidence" value="ECO:0007669"/>
    <property type="project" value="InterPro"/>
</dbReference>
<dbReference type="Pfam" id="PF01346">
    <property type="entry name" value="FKBP_N"/>
    <property type="match status" value="1"/>
</dbReference>
<dbReference type="Gene3D" id="3.10.50.40">
    <property type="match status" value="1"/>
</dbReference>
<dbReference type="Gene3D" id="1.10.287.460">
    <property type="entry name" value="Peptidyl-prolyl cis-trans isomerase, FKBP-type, N-terminal domain"/>
    <property type="match status" value="1"/>
</dbReference>
<evidence type="ECO:0000256" key="6">
    <source>
        <dbReference type="PROSITE-ProRule" id="PRU00277"/>
    </source>
</evidence>
<evidence type="ECO:0000313" key="12">
    <source>
        <dbReference type="Proteomes" id="UP000295793"/>
    </source>
</evidence>
<keyword evidence="12" id="KW-1185">Reference proteome</keyword>
<comment type="similarity">
    <text evidence="2 7">Belongs to the FKBP-type PPIase family.</text>
</comment>
<dbReference type="FunFam" id="3.10.50.40:FF:000045">
    <property type="entry name" value="Peptidyl-prolyl cis-trans isomerase"/>
    <property type="match status" value="1"/>
</dbReference>
<evidence type="ECO:0000256" key="5">
    <source>
        <dbReference type="ARBA" id="ARBA00023235"/>
    </source>
</evidence>
<dbReference type="AlphaFoldDB" id="A0A4R3I581"/>
<dbReference type="InterPro" id="IPR036944">
    <property type="entry name" value="PPIase_FKBP_N_sf"/>
</dbReference>
<evidence type="ECO:0000256" key="4">
    <source>
        <dbReference type="ARBA" id="ARBA00023110"/>
    </source>
</evidence>
<feature type="signal peptide" evidence="9">
    <location>
        <begin position="1"/>
        <end position="25"/>
    </location>
</feature>
<dbReference type="SUPFAM" id="SSF54534">
    <property type="entry name" value="FKBP-like"/>
    <property type="match status" value="1"/>
</dbReference>
<evidence type="ECO:0000256" key="8">
    <source>
        <dbReference type="SAM" id="Coils"/>
    </source>
</evidence>
<evidence type="ECO:0000256" key="9">
    <source>
        <dbReference type="SAM" id="SignalP"/>
    </source>
</evidence>
<dbReference type="InterPro" id="IPR001179">
    <property type="entry name" value="PPIase_FKBP_dom"/>
</dbReference>
<comment type="catalytic activity">
    <reaction evidence="1 6 7">
        <text>[protein]-peptidylproline (omega=180) = [protein]-peptidylproline (omega=0)</text>
        <dbReference type="Rhea" id="RHEA:16237"/>
        <dbReference type="Rhea" id="RHEA-COMP:10747"/>
        <dbReference type="Rhea" id="RHEA-COMP:10748"/>
        <dbReference type="ChEBI" id="CHEBI:83833"/>
        <dbReference type="ChEBI" id="CHEBI:83834"/>
        <dbReference type="EC" id="5.2.1.8"/>
    </reaction>
</comment>
<reference evidence="11 12" key="1">
    <citation type="submission" date="2019-03" db="EMBL/GenBank/DDBJ databases">
        <title>Genomic Encyclopedia of Archaeal and Bacterial Type Strains, Phase II (KMG-II): from individual species to whole genera.</title>
        <authorList>
            <person name="Goeker M."/>
        </authorList>
    </citation>
    <scope>NUCLEOTIDE SEQUENCE [LARGE SCALE GENOMIC DNA]</scope>
    <source>
        <strain evidence="11 12">DSM 15388</strain>
    </source>
</reference>
<dbReference type="EMBL" id="SLZR01000008">
    <property type="protein sequence ID" value="TCS40801.1"/>
    <property type="molecule type" value="Genomic_DNA"/>
</dbReference>
<dbReference type="PROSITE" id="PS51257">
    <property type="entry name" value="PROKAR_LIPOPROTEIN"/>
    <property type="match status" value="1"/>
</dbReference>
<dbReference type="OrthoDB" id="9814548at2"/>
<proteinExistence type="inferred from homology"/>
<sequence length="240" mass="25460">MKFVNIKGLAVTATLAMAISGCAQAVSSTEPASLDTDEQKASYGIGYGFASNLKAQTEGIELSSEALVQGVLDAFEENDMAVTEADVQAAITALQQKQIEIQAAEAEAQSQVAREAGEAFLAENAKKEGVTTTESGLQYEVLESSGSDEHPTAESTVSVHYHGTLVNGTVFDSSVERGEPIDFPLANVIQGWTEGVQLMSVGDKYRFFIPADLAYGDNQVSPDIPPGSTLIFEVELLDIM</sequence>
<keyword evidence="8" id="KW-0175">Coiled coil</keyword>
<dbReference type="RefSeq" id="WP_132701767.1">
    <property type="nucleotide sequence ID" value="NZ_SLZR01000008.1"/>
</dbReference>
<evidence type="ECO:0000256" key="7">
    <source>
        <dbReference type="RuleBase" id="RU003915"/>
    </source>
</evidence>
<dbReference type="PROSITE" id="PS50059">
    <property type="entry name" value="FKBP_PPIASE"/>
    <property type="match status" value="1"/>
</dbReference>
<dbReference type="PANTHER" id="PTHR43811">
    <property type="entry name" value="FKBP-TYPE PEPTIDYL-PROLYL CIS-TRANS ISOMERASE FKPA"/>
    <property type="match status" value="1"/>
</dbReference>
<evidence type="ECO:0000256" key="3">
    <source>
        <dbReference type="ARBA" id="ARBA00022729"/>
    </source>
</evidence>
<evidence type="ECO:0000313" key="11">
    <source>
        <dbReference type="EMBL" id="TCS40801.1"/>
    </source>
</evidence>
<evidence type="ECO:0000256" key="2">
    <source>
        <dbReference type="ARBA" id="ARBA00006577"/>
    </source>
</evidence>
<dbReference type="InterPro" id="IPR046357">
    <property type="entry name" value="PPIase_dom_sf"/>
</dbReference>
<evidence type="ECO:0000256" key="1">
    <source>
        <dbReference type="ARBA" id="ARBA00000971"/>
    </source>
</evidence>
<dbReference type="PANTHER" id="PTHR43811:SF19">
    <property type="entry name" value="39 KDA FK506-BINDING NUCLEAR PROTEIN"/>
    <property type="match status" value="1"/>
</dbReference>
<keyword evidence="4 6" id="KW-0697">Rotamase</keyword>